<evidence type="ECO:0000259" key="9">
    <source>
        <dbReference type="Pfam" id="PF13231"/>
    </source>
</evidence>
<dbReference type="OrthoDB" id="135110at2"/>
<proteinExistence type="predicted"/>
<feature type="transmembrane region" description="Helical" evidence="8">
    <location>
        <begin position="306"/>
        <end position="324"/>
    </location>
</feature>
<feature type="transmembrane region" description="Helical" evidence="8">
    <location>
        <begin position="80"/>
        <end position="98"/>
    </location>
</feature>
<feature type="transmembrane region" description="Helical" evidence="8">
    <location>
        <begin position="367"/>
        <end position="389"/>
    </location>
</feature>
<protein>
    <submittedName>
        <fullName evidence="10">Predicted membrane protein</fullName>
    </submittedName>
</protein>
<keyword evidence="2" id="KW-1003">Cell membrane</keyword>
<keyword evidence="7 8" id="KW-0472">Membrane</keyword>
<feature type="transmembrane region" description="Helical" evidence="8">
    <location>
        <begin position="205"/>
        <end position="222"/>
    </location>
</feature>
<keyword evidence="4" id="KW-0808">Transferase</keyword>
<evidence type="ECO:0000256" key="7">
    <source>
        <dbReference type="ARBA" id="ARBA00023136"/>
    </source>
</evidence>
<evidence type="ECO:0000256" key="4">
    <source>
        <dbReference type="ARBA" id="ARBA00022679"/>
    </source>
</evidence>
<feature type="domain" description="Glycosyltransferase RgtA/B/C/D-like" evidence="9">
    <location>
        <begin position="60"/>
        <end position="223"/>
    </location>
</feature>
<dbReference type="InterPro" id="IPR038731">
    <property type="entry name" value="RgtA/B/C-like"/>
</dbReference>
<sequence>MSLSRRIGVWILLLGLILMAFALRLHRIAVQSWWWDEGYSTYLARHGFLTAIRMTAVDIHPPLYYLLLSLWGSFTGYTEFTTRFLSTIFGILILPLLYRAGREGAGRAVGLLAAGLAVLAPAYVYYSQETRMYTLFALEYLIALLLLARLMKTRRWPASTLAAIGVAEAAMMYTHYFSVVAVAFLNLTALLLLLRQPIEDRRWNLRRWALAQALVVLAYAPWLPPAYRQTGQHSDERATFPTLPEFLSLTWHFFNIGIREVLGKTGEPPPRPGFVGASAAYGLAFAGALALALWSRRRDLRRVPAAPALWLAAFAVPLLLVFGITRWKPIVHPRYILMLTPALLLTDAFLMVDLWRAQGLRRGPTRLLALALAVAIGATFLQGLWIVYYDPAFFREDVRGVAAYLTGVTTPDDAIVVDSEEYTLQQYYAGPSPIQGIKMRGREAEGLAELQAITAGKRRVFLLHWFRSVTDDKRFIPFLLERAGRLIDHREFPGYTLWVYELERPVAMPPLQPAAVNFGDRLLLSGVFYETEGHAGEGIAVALRWRMPAPISENLKAAVSLLDAGRQRVSGMDWMLMNDLHRYTARWTPGEETTTYFVVPIPLGAPPGPYTLTVTLYREPDLKGLDILDEARNPGGRSLVLGAIQVDPPRMQVDPYGTMSGIPQLPAPVPLGDGLELLGFRLSTSAVAPGEPLHASLLLRATHPGLPDRPLTLELLRGGEILGRQQGDPGYGRYPVSRWIPGLPVLDRRTLWVSPEATAGKAEVRLRWGEGASFSLGTVEIAGRPRRFEAPPFDIPVGRRFPGVAELVGVTLDRTTPQEGESLTVKLVWRALNETPIERPYVVSVQALNAEGRLIGQDDRPPADGRSPTTSWVFGEFIEDPHPVTFREPLRGEGRLIIVMYDPETMQRLRAEDGSDHILLPVRIHGPAAP</sequence>
<evidence type="ECO:0000256" key="8">
    <source>
        <dbReference type="SAM" id="Phobius"/>
    </source>
</evidence>
<accession>A0A212R026</accession>
<dbReference type="AlphaFoldDB" id="A0A212R026"/>
<name>A0A212R026_9CHLR</name>
<evidence type="ECO:0000256" key="1">
    <source>
        <dbReference type="ARBA" id="ARBA00004651"/>
    </source>
</evidence>
<feature type="transmembrane region" description="Helical" evidence="8">
    <location>
        <begin position="171"/>
        <end position="193"/>
    </location>
</feature>
<keyword evidence="11" id="KW-1185">Reference proteome</keyword>
<evidence type="ECO:0000313" key="11">
    <source>
        <dbReference type="Proteomes" id="UP000197025"/>
    </source>
</evidence>
<reference evidence="11" key="1">
    <citation type="submission" date="2017-06" db="EMBL/GenBank/DDBJ databases">
        <authorList>
            <person name="Varghese N."/>
            <person name="Submissions S."/>
        </authorList>
    </citation>
    <scope>NUCLEOTIDE SEQUENCE [LARGE SCALE GENOMIC DNA]</scope>
    <source>
        <strain evidence="11">JAD2</strain>
    </source>
</reference>
<gene>
    <name evidence="10" type="ORF">SAMN02746019_00009530</name>
</gene>
<feature type="transmembrane region" description="Helical" evidence="8">
    <location>
        <begin position="46"/>
        <end position="68"/>
    </location>
</feature>
<dbReference type="InterPro" id="IPR050297">
    <property type="entry name" value="LipidA_mod_glycosyltrf_83"/>
</dbReference>
<feature type="transmembrane region" description="Helical" evidence="8">
    <location>
        <begin position="104"/>
        <end position="126"/>
    </location>
</feature>
<keyword evidence="6 8" id="KW-1133">Transmembrane helix</keyword>
<feature type="transmembrane region" description="Helical" evidence="8">
    <location>
        <begin position="274"/>
        <end position="294"/>
    </location>
</feature>
<feature type="transmembrane region" description="Helical" evidence="8">
    <location>
        <begin position="336"/>
        <end position="355"/>
    </location>
</feature>
<dbReference type="GO" id="GO:0005886">
    <property type="term" value="C:plasma membrane"/>
    <property type="evidence" value="ECO:0007669"/>
    <property type="project" value="UniProtKB-SubCell"/>
</dbReference>
<evidence type="ECO:0000313" key="10">
    <source>
        <dbReference type="EMBL" id="SNB65245.1"/>
    </source>
</evidence>
<evidence type="ECO:0000256" key="5">
    <source>
        <dbReference type="ARBA" id="ARBA00022692"/>
    </source>
</evidence>
<evidence type="ECO:0000256" key="6">
    <source>
        <dbReference type="ARBA" id="ARBA00022989"/>
    </source>
</evidence>
<dbReference type="PANTHER" id="PTHR33908">
    <property type="entry name" value="MANNOSYLTRANSFERASE YKCB-RELATED"/>
    <property type="match status" value="1"/>
</dbReference>
<dbReference type="GO" id="GO:0016763">
    <property type="term" value="F:pentosyltransferase activity"/>
    <property type="evidence" value="ECO:0007669"/>
    <property type="project" value="TreeGrafter"/>
</dbReference>
<dbReference type="RefSeq" id="WP_159461631.1">
    <property type="nucleotide sequence ID" value="NZ_FYEK01000027.1"/>
</dbReference>
<keyword evidence="5 8" id="KW-0812">Transmembrane</keyword>
<feature type="transmembrane region" description="Helical" evidence="8">
    <location>
        <begin position="133"/>
        <end position="151"/>
    </location>
</feature>
<dbReference type="Pfam" id="PF13231">
    <property type="entry name" value="PMT_2"/>
    <property type="match status" value="1"/>
</dbReference>
<dbReference type="EMBL" id="FYEK01000027">
    <property type="protein sequence ID" value="SNB65245.1"/>
    <property type="molecule type" value="Genomic_DNA"/>
</dbReference>
<dbReference type="InParanoid" id="A0A212R026"/>
<evidence type="ECO:0000256" key="3">
    <source>
        <dbReference type="ARBA" id="ARBA00022676"/>
    </source>
</evidence>
<evidence type="ECO:0000256" key="2">
    <source>
        <dbReference type="ARBA" id="ARBA00022475"/>
    </source>
</evidence>
<dbReference type="GO" id="GO:0009103">
    <property type="term" value="P:lipopolysaccharide biosynthetic process"/>
    <property type="evidence" value="ECO:0007669"/>
    <property type="project" value="UniProtKB-ARBA"/>
</dbReference>
<dbReference type="Proteomes" id="UP000197025">
    <property type="component" value="Unassembled WGS sequence"/>
</dbReference>
<keyword evidence="3" id="KW-0328">Glycosyltransferase</keyword>
<organism evidence="10 11">
    <name type="scientific">Thermoflexus hugenholtzii JAD2</name>
    <dbReference type="NCBI Taxonomy" id="877466"/>
    <lineage>
        <taxon>Bacteria</taxon>
        <taxon>Bacillati</taxon>
        <taxon>Chloroflexota</taxon>
        <taxon>Thermoflexia</taxon>
        <taxon>Thermoflexales</taxon>
        <taxon>Thermoflexaceae</taxon>
        <taxon>Thermoflexus</taxon>
    </lineage>
</organism>
<dbReference type="PANTHER" id="PTHR33908:SF11">
    <property type="entry name" value="MEMBRANE PROTEIN"/>
    <property type="match status" value="1"/>
</dbReference>
<comment type="subcellular location">
    <subcellularLocation>
        <location evidence="1">Cell membrane</location>
        <topology evidence="1">Multi-pass membrane protein</topology>
    </subcellularLocation>
</comment>